<organism evidence="2 3">
    <name type="scientific">Matsumuraeses phaseoli granulovirus</name>
    <dbReference type="NCBI Taxonomy" id="2760664"/>
    <lineage>
        <taxon>Viruses</taxon>
        <taxon>Viruses incertae sedis</taxon>
        <taxon>Naldaviricetes</taxon>
        <taxon>Lefavirales</taxon>
        <taxon>Baculoviridae</taxon>
        <taxon>Betabaculovirus</taxon>
        <taxon>Betabaculovirus maphaseoli</taxon>
    </lineage>
</organism>
<evidence type="ECO:0000313" key="3">
    <source>
        <dbReference type="Proteomes" id="UP000829694"/>
    </source>
</evidence>
<dbReference type="EMBL" id="MT844067">
    <property type="protein sequence ID" value="QOD39988.1"/>
    <property type="molecule type" value="Genomic_DNA"/>
</dbReference>
<feature type="region of interest" description="Disordered" evidence="1">
    <location>
        <begin position="215"/>
        <end position="289"/>
    </location>
</feature>
<evidence type="ECO:0000313" key="2">
    <source>
        <dbReference type="EMBL" id="QOD39988.1"/>
    </source>
</evidence>
<feature type="compositionally biased region" description="Acidic residues" evidence="1">
    <location>
        <begin position="270"/>
        <end position="281"/>
    </location>
</feature>
<accession>A0AAE7MLE0</accession>
<sequence length="397" mass="45009">MSTLSNVMSTQKPELSFEDNQSDYSISLAASFLKAREYTCPPHLMYTSAHFLCKAINAFKAIDRDDYREARRLLADLICGVEKHMKVQNYGSKEFETDFNNTYNDQEIDNSQKKAQPITRKRHTVTGASNENITPVDMAAIDRWGKSYDKYVPSAAAFISSPLRSPSPLHYEPSVPDRPPRRPSPFDCRKILATATPRYDQDDDDDTTDAAVNLSVSTDASPKPAHKRLRTPSLTEDEDDDVPSKVSKQSSSVREEDVPSKASKRSSLCEESEEEKSDEDGPTVSKRRKSTLCKSKQKAIVLTLKDNVITCKWGAVSYLRNKLKTQTVLLAMINNTDQDFKKMWQKVITYAIDNHDVTMVNKRSLSCTHTNEIRTIKLKIKSVFKDFGLEHLENLYN</sequence>
<proteinExistence type="predicted"/>
<gene>
    <name evidence="2" type="primary">Maph25</name>
    <name evidence="2" type="ORF">H4Q86_025</name>
</gene>
<keyword evidence="3" id="KW-1185">Reference proteome</keyword>
<reference evidence="2" key="1">
    <citation type="journal article" date="2020" name="Viruses">
        <title>Genome Analysis of a Novel Clade b Betabaculovirus Isolated from the Legume Pest Matsumuraeses phaseoli (Lepidoptera: Tortricidae).</title>
        <authorList>
            <person name="Shu R."/>
            <person name="Meng Q."/>
            <person name="Miao L."/>
            <person name="Liang H."/>
            <person name="Chen J."/>
            <person name="Xu Y."/>
            <person name="Cheng L."/>
            <person name="Jin W."/>
            <person name="Qin Q."/>
            <person name="Zhang H."/>
        </authorList>
    </citation>
    <scope>NUCLEOTIDE SEQUENCE</scope>
    <source>
        <strain evidence="2">IOZ01</strain>
    </source>
</reference>
<evidence type="ECO:0000256" key="1">
    <source>
        <dbReference type="SAM" id="MobiDB-lite"/>
    </source>
</evidence>
<dbReference type="Proteomes" id="UP000829694">
    <property type="component" value="Segment"/>
</dbReference>
<name>A0AAE7MLE0_9BBAC</name>
<dbReference type="KEGG" id="vg:80539389"/>
<dbReference type="RefSeq" id="YP_010800743.1">
    <property type="nucleotide sequence ID" value="NC_076905.1"/>
</dbReference>
<dbReference type="GeneID" id="80539389"/>
<feature type="region of interest" description="Disordered" evidence="1">
    <location>
        <begin position="162"/>
        <end position="187"/>
    </location>
</feature>
<protein>
    <submittedName>
        <fullName evidence="2">Maph25</fullName>
    </submittedName>
</protein>